<dbReference type="InParanoid" id="J0LHE0"/>
<proteinExistence type="predicted"/>
<accession>J0LHE0</accession>
<organism evidence="1 2">
    <name type="scientific">Auricularia subglabra (strain TFB-10046 / SS5)</name>
    <name type="common">White-rot fungus</name>
    <name type="synonym">Auricularia delicata (strain TFB10046)</name>
    <dbReference type="NCBI Taxonomy" id="717982"/>
    <lineage>
        <taxon>Eukaryota</taxon>
        <taxon>Fungi</taxon>
        <taxon>Dikarya</taxon>
        <taxon>Basidiomycota</taxon>
        <taxon>Agaricomycotina</taxon>
        <taxon>Agaricomycetes</taxon>
        <taxon>Auriculariales</taxon>
        <taxon>Auriculariaceae</taxon>
        <taxon>Auricularia</taxon>
    </lineage>
</organism>
<dbReference type="KEGG" id="adl:AURDEDRAFT_116827"/>
<dbReference type="AlphaFoldDB" id="J0LHE0"/>
<sequence>MQIWRVSGLLDLSAQRATDAVQSQNVMVLTKRSSPSPRGSLLGQQHGHCAVPTTRPVSYACGARIMLDGHRTAVYCLRRLDGGGLPGTDFRKILGALSALQSRKDDPKARDWRGRRSRT</sequence>
<dbReference type="Proteomes" id="UP000006514">
    <property type="component" value="Unassembled WGS sequence"/>
</dbReference>
<gene>
    <name evidence="1" type="ORF">AURDEDRAFT_116827</name>
</gene>
<protein>
    <submittedName>
        <fullName evidence="1">Uncharacterized protein</fullName>
    </submittedName>
</protein>
<dbReference type="EMBL" id="JH687843">
    <property type="protein sequence ID" value="EJD37356.1"/>
    <property type="molecule type" value="Genomic_DNA"/>
</dbReference>
<evidence type="ECO:0000313" key="1">
    <source>
        <dbReference type="EMBL" id="EJD37356.1"/>
    </source>
</evidence>
<keyword evidence="2" id="KW-1185">Reference proteome</keyword>
<evidence type="ECO:0000313" key="2">
    <source>
        <dbReference type="Proteomes" id="UP000006514"/>
    </source>
</evidence>
<name>J0LHE0_AURST</name>
<reference evidence="2" key="1">
    <citation type="journal article" date="2012" name="Science">
        <title>The Paleozoic origin of enzymatic lignin decomposition reconstructed from 31 fungal genomes.</title>
        <authorList>
            <person name="Floudas D."/>
            <person name="Binder M."/>
            <person name="Riley R."/>
            <person name="Barry K."/>
            <person name="Blanchette R.A."/>
            <person name="Henrissat B."/>
            <person name="Martinez A.T."/>
            <person name="Otillar R."/>
            <person name="Spatafora J.W."/>
            <person name="Yadav J.S."/>
            <person name="Aerts A."/>
            <person name="Benoit I."/>
            <person name="Boyd A."/>
            <person name="Carlson A."/>
            <person name="Copeland A."/>
            <person name="Coutinho P.M."/>
            <person name="de Vries R.P."/>
            <person name="Ferreira P."/>
            <person name="Findley K."/>
            <person name="Foster B."/>
            <person name="Gaskell J."/>
            <person name="Glotzer D."/>
            <person name="Gorecki P."/>
            <person name="Heitman J."/>
            <person name="Hesse C."/>
            <person name="Hori C."/>
            <person name="Igarashi K."/>
            <person name="Jurgens J.A."/>
            <person name="Kallen N."/>
            <person name="Kersten P."/>
            <person name="Kohler A."/>
            <person name="Kuees U."/>
            <person name="Kumar T.K.A."/>
            <person name="Kuo A."/>
            <person name="LaButti K."/>
            <person name="Larrondo L.F."/>
            <person name="Lindquist E."/>
            <person name="Ling A."/>
            <person name="Lombard V."/>
            <person name="Lucas S."/>
            <person name="Lundell T."/>
            <person name="Martin R."/>
            <person name="McLaughlin D.J."/>
            <person name="Morgenstern I."/>
            <person name="Morin E."/>
            <person name="Murat C."/>
            <person name="Nagy L.G."/>
            <person name="Nolan M."/>
            <person name="Ohm R.A."/>
            <person name="Patyshakuliyeva A."/>
            <person name="Rokas A."/>
            <person name="Ruiz-Duenas F.J."/>
            <person name="Sabat G."/>
            <person name="Salamov A."/>
            <person name="Samejima M."/>
            <person name="Schmutz J."/>
            <person name="Slot J.C."/>
            <person name="St John F."/>
            <person name="Stenlid J."/>
            <person name="Sun H."/>
            <person name="Sun S."/>
            <person name="Syed K."/>
            <person name="Tsang A."/>
            <person name="Wiebenga A."/>
            <person name="Young D."/>
            <person name="Pisabarro A."/>
            <person name="Eastwood D.C."/>
            <person name="Martin F."/>
            <person name="Cullen D."/>
            <person name="Grigoriev I.V."/>
            <person name="Hibbett D.S."/>
        </authorList>
    </citation>
    <scope>NUCLEOTIDE SEQUENCE [LARGE SCALE GENOMIC DNA]</scope>
    <source>
        <strain evidence="2">TFB10046</strain>
    </source>
</reference>